<feature type="non-terminal residue" evidence="2">
    <location>
        <position position="1"/>
    </location>
</feature>
<keyword evidence="3" id="KW-1185">Reference proteome</keyword>
<organism evidence="2 3">
    <name type="scientific">Gigaspora margarita</name>
    <dbReference type="NCBI Taxonomy" id="4874"/>
    <lineage>
        <taxon>Eukaryota</taxon>
        <taxon>Fungi</taxon>
        <taxon>Fungi incertae sedis</taxon>
        <taxon>Mucoromycota</taxon>
        <taxon>Glomeromycotina</taxon>
        <taxon>Glomeromycetes</taxon>
        <taxon>Diversisporales</taxon>
        <taxon>Gigasporaceae</taxon>
        <taxon>Gigaspora</taxon>
    </lineage>
</organism>
<dbReference type="EMBL" id="CAJVQB010140312">
    <property type="protein sequence ID" value="CAG8854602.1"/>
    <property type="molecule type" value="Genomic_DNA"/>
</dbReference>
<feature type="non-terminal residue" evidence="2">
    <location>
        <position position="47"/>
    </location>
</feature>
<comment type="caution">
    <text evidence="2">The sequence shown here is derived from an EMBL/GenBank/DDBJ whole genome shotgun (WGS) entry which is preliminary data.</text>
</comment>
<protein>
    <submittedName>
        <fullName evidence="2">17400_t:CDS:1</fullName>
    </submittedName>
</protein>
<reference evidence="2 3" key="1">
    <citation type="submission" date="2021-06" db="EMBL/GenBank/DDBJ databases">
        <authorList>
            <person name="Kallberg Y."/>
            <person name="Tangrot J."/>
            <person name="Rosling A."/>
        </authorList>
    </citation>
    <scope>NUCLEOTIDE SEQUENCE [LARGE SCALE GENOMIC DNA]</scope>
    <source>
        <strain evidence="2 3">120-4 pot B 10/14</strain>
    </source>
</reference>
<sequence length="47" mass="5205">VAIAVAISNLTFITLEFSLNLSEFLLFTFITLAVYVKTTLSNNPLKL</sequence>
<evidence type="ECO:0000313" key="2">
    <source>
        <dbReference type="EMBL" id="CAG8854602.1"/>
    </source>
</evidence>
<evidence type="ECO:0000313" key="3">
    <source>
        <dbReference type="Proteomes" id="UP000789901"/>
    </source>
</evidence>
<gene>
    <name evidence="2" type="ORF">GMARGA_LOCUS43423</name>
</gene>
<evidence type="ECO:0000256" key="1">
    <source>
        <dbReference type="SAM" id="Phobius"/>
    </source>
</evidence>
<keyword evidence="1" id="KW-1133">Transmembrane helix</keyword>
<name>A0ABN7XHE1_GIGMA</name>
<proteinExistence type="predicted"/>
<accession>A0ABN7XHE1</accession>
<dbReference type="Proteomes" id="UP000789901">
    <property type="component" value="Unassembled WGS sequence"/>
</dbReference>
<keyword evidence="1" id="KW-0812">Transmembrane</keyword>
<keyword evidence="1" id="KW-0472">Membrane</keyword>
<feature type="transmembrane region" description="Helical" evidence="1">
    <location>
        <begin position="17"/>
        <end position="36"/>
    </location>
</feature>